<organism evidence="1 2">
    <name type="scientific">Nocardia salmonicida</name>
    <dbReference type="NCBI Taxonomy" id="53431"/>
    <lineage>
        <taxon>Bacteria</taxon>
        <taxon>Bacillati</taxon>
        <taxon>Actinomycetota</taxon>
        <taxon>Actinomycetes</taxon>
        <taxon>Mycobacteriales</taxon>
        <taxon>Nocardiaceae</taxon>
        <taxon>Nocardia</taxon>
    </lineage>
</organism>
<dbReference type="EMBL" id="CP109527">
    <property type="protein sequence ID" value="WTY34086.1"/>
    <property type="molecule type" value="Genomic_DNA"/>
</dbReference>
<sequence>MPTALQLRRSTFPDWADLLGLGGPDFSIDTALVALIDRAAADDVMRFPCQGVVATAFSSRHPYTELTDGVGFGFYPDDTDELIVHGSAAVRYEDFDSRPEYGPDAVVAAIRMVHDTFRQARPGHTQPGRYW</sequence>
<evidence type="ECO:0000313" key="1">
    <source>
        <dbReference type="EMBL" id="WTY34086.1"/>
    </source>
</evidence>
<gene>
    <name evidence="1" type="ORF">OG308_22465</name>
</gene>
<dbReference type="RefSeq" id="WP_405146366.1">
    <property type="nucleotide sequence ID" value="NZ_CP109527.1"/>
</dbReference>
<name>A0ABZ1N298_9NOCA</name>
<reference evidence="1 2" key="1">
    <citation type="submission" date="2022-10" db="EMBL/GenBank/DDBJ databases">
        <title>The complete genomes of actinobacterial strains from the NBC collection.</title>
        <authorList>
            <person name="Joergensen T.S."/>
            <person name="Alvarez Arevalo M."/>
            <person name="Sterndorff E.B."/>
            <person name="Faurdal D."/>
            <person name="Vuksanovic O."/>
            <person name="Mourched A.-S."/>
            <person name="Charusanti P."/>
            <person name="Shaw S."/>
            <person name="Blin K."/>
            <person name="Weber T."/>
        </authorList>
    </citation>
    <scope>NUCLEOTIDE SEQUENCE [LARGE SCALE GENOMIC DNA]</scope>
    <source>
        <strain evidence="1 2">NBC_01413</strain>
    </source>
</reference>
<evidence type="ECO:0000313" key="2">
    <source>
        <dbReference type="Proteomes" id="UP001621418"/>
    </source>
</evidence>
<protein>
    <submittedName>
        <fullName evidence="1">Uncharacterized protein</fullName>
    </submittedName>
</protein>
<accession>A0ABZ1N298</accession>
<keyword evidence="2" id="KW-1185">Reference proteome</keyword>
<proteinExistence type="predicted"/>
<dbReference type="Proteomes" id="UP001621418">
    <property type="component" value="Chromosome"/>
</dbReference>